<dbReference type="AlphaFoldDB" id="W6TEN6"/>
<dbReference type="EMBL" id="AWTR02000051">
    <property type="protein sequence ID" value="ETZ07321.1"/>
    <property type="molecule type" value="Genomic_DNA"/>
</dbReference>
<organism evidence="1 2">
    <name type="scientific">Holospora obtusa F1</name>
    <dbReference type="NCBI Taxonomy" id="1399147"/>
    <lineage>
        <taxon>Bacteria</taxon>
        <taxon>Pseudomonadati</taxon>
        <taxon>Pseudomonadota</taxon>
        <taxon>Alphaproteobacteria</taxon>
        <taxon>Holosporales</taxon>
        <taxon>Holosporaceae</taxon>
        <taxon>Holospora</taxon>
    </lineage>
</organism>
<keyword evidence="2" id="KW-1185">Reference proteome</keyword>
<sequence length="38" mass="4520">MEKIQGSEVSGHIQAVKFDEMWHFFQKKKSKTLDYQSC</sequence>
<proteinExistence type="predicted"/>
<reference evidence="1 2" key="1">
    <citation type="journal article" date="2014" name="FEMS Microbiol. Lett.">
        <title>Draft genome sequences of three Holospora species (Holospora obtusa, Holospora undulata, and Holospora elegans), endonuclear symbiotic bacteria of the ciliate Paramecium caudatum.</title>
        <authorList>
            <person name="Dohra H."/>
            <person name="Tanaka K."/>
            <person name="Suzuki T."/>
            <person name="Fujishima M."/>
            <person name="Suzuki H."/>
        </authorList>
    </citation>
    <scope>NUCLEOTIDE SEQUENCE [LARGE SCALE GENOMIC DNA]</scope>
    <source>
        <strain evidence="1 2">F1</strain>
    </source>
</reference>
<name>W6TEN6_HOLOB</name>
<protein>
    <submittedName>
        <fullName evidence="1">Uncharacterized protein</fullName>
    </submittedName>
</protein>
<evidence type="ECO:0000313" key="2">
    <source>
        <dbReference type="Proteomes" id="UP000019112"/>
    </source>
</evidence>
<dbReference type="Proteomes" id="UP000019112">
    <property type="component" value="Unassembled WGS sequence"/>
</dbReference>
<gene>
    <name evidence="1" type="ORF">P618_200487</name>
</gene>
<evidence type="ECO:0000313" key="1">
    <source>
        <dbReference type="EMBL" id="ETZ07321.1"/>
    </source>
</evidence>
<accession>W6TEN6</accession>
<comment type="caution">
    <text evidence="1">The sequence shown here is derived from an EMBL/GenBank/DDBJ whole genome shotgun (WGS) entry which is preliminary data.</text>
</comment>